<dbReference type="EMBL" id="WHWB01031897">
    <property type="protein sequence ID" value="KAJ7427623.1"/>
    <property type="molecule type" value="Genomic_DNA"/>
</dbReference>
<reference evidence="1" key="1">
    <citation type="submission" date="2019-10" db="EMBL/GenBank/DDBJ databases">
        <authorList>
            <person name="Soares A.E.R."/>
            <person name="Aleixo A."/>
            <person name="Schneider P."/>
            <person name="Miyaki C.Y."/>
            <person name="Schneider M.P."/>
            <person name="Mello C."/>
            <person name="Vasconcelos A.T.R."/>
        </authorList>
    </citation>
    <scope>NUCLEOTIDE SEQUENCE</scope>
    <source>
        <tissue evidence="1">Muscle</tissue>
    </source>
</reference>
<organism evidence="1 2">
    <name type="scientific">Willisornis vidua</name>
    <name type="common">Xingu scale-backed antbird</name>
    <dbReference type="NCBI Taxonomy" id="1566151"/>
    <lineage>
        <taxon>Eukaryota</taxon>
        <taxon>Metazoa</taxon>
        <taxon>Chordata</taxon>
        <taxon>Craniata</taxon>
        <taxon>Vertebrata</taxon>
        <taxon>Euteleostomi</taxon>
        <taxon>Archelosauria</taxon>
        <taxon>Archosauria</taxon>
        <taxon>Dinosauria</taxon>
        <taxon>Saurischia</taxon>
        <taxon>Theropoda</taxon>
        <taxon>Coelurosauria</taxon>
        <taxon>Aves</taxon>
        <taxon>Neognathae</taxon>
        <taxon>Neoaves</taxon>
        <taxon>Telluraves</taxon>
        <taxon>Australaves</taxon>
        <taxon>Passeriformes</taxon>
        <taxon>Thamnophilidae</taxon>
        <taxon>Willisornis</taxon>
    </lineage>
</organism>
<dbReference type="Proteomes" id="UP001145742">
    <property type="component" value="Unassembled WGS sequence"/>
</dbReference>
<keyword evidence="2" id="KW-1185">Reference proteome</keyword>
<protein>
    <submittedName>
        <fullName evidence="1">Uncharacterized protein</fullName>
    </submittedName>
</protein>
<evidence type="ECO:0000313" key="2">
    <source>
        <dbReference type="Proteomes" id="UP001145742"/>
    </source>
</evidence>
<proteinExistence type="predicted"/>
<name>A0ABQ9DT07_9PASS</name>
<evidence type="ECO:0000313" key="1">
    <source>
        <dbReference type="EMBL" id="KAJ7427623.1"/>
    </source>
</evidence>
<gene>
    <name evidence="1" type="ORF">WISP_05376</name>
</gene>
<accession>A0ABQ9DT07</accession>
<comment type="caution">
    <text evidence="1">The sequence shown here is derived from an EMBL/GenBank/DDBJ whole genome shotgun (WGS) entry which is preliminary data.</text>
</comment>
<sequence>MHSQGWHRWYRSTMAKSCNWSPKMHNESRWFLESTDNNFLTQFVIFNPDLNEENGIYIRYRTDGSLFNLRRLKAHTKTLNHLVHTKLQKTAATFCLFYSPGQGEKSTYNLGLEHESQATQGQLFKGNSGKVLTEIYTSFTGLQIKSQITAFCIRDSWLHLIQVMTFVEYVSEP</sequence>